<dbReference type="RefSeq" id="WP_304122946.1">
    <property type="nucleotide sequence ID" value="NZ_DYZA01000190.1"/>
</dbReference>
<name>A0A921DS71_9BACT</name>
<reference evidence="1" key="2">
    <citation type="submission" date="2021-09" db="EMBL/GenBank/DDBJ databases">
        <authorList>
            <person name="Gilroy R."/>
        </authorList>
    </citation>
    <scope>NUCLEOTIDE SEQUENCE</scope>
    <source>
        <strain evidence="1">ChiGjej2B2-19336</strain>
    </source>
</reference>
<comment type="caution">
    <text evidence="1">The sequence shown here is derived from an EMBL/GenBank/DDBJ whole genome shotgun (WGS) entry which is preliminary data.</text>
</comment>
<dbReference type="AlphaFoldDB" id="A0A921DS71"/>
<evidence type="ECO:0000313" key="1">
    <source>
        <dbReference type="EMBL" id="HJD97866.1"/>
    </source>
</evidence>
<sequence length="100" mass="11632">MNNTVDELTVDYEEDGILKIKEMGKVVLSKGAWATVLFRYREWQENDTYGPDRYVIRRYKKSGGEYRQQSKFTISSNDQARRIVEALSGWISEEESGQEG</sequence>
<gene>
    <name evidence="1" type="ORF">K8W16_09505</name>
</gene>
<proteinExistence type="predicted"/>
<accession>A0A921DS71</accession>
<dbReference type="EMBL" id="DYZA01000190">
    <property type="protein sequence ID" value="HJD97866.1"/>
    <property type="molecule type" value="Genomic_DNA"/>
</dbReference>
<protein>
    <submittedName>
        <fullName evidence="1">Uncharacterized protein</fullName>
    </submittedName>
</protein>
<dbReference type="Proteomes" id="UP000698963">
    <property type="component" value="Unassembled WGS sequence"/>
</dbReference>
<organism evidence="1 2">
    <name type="scientific">Mailhella massiliensis</name>
    <dbReference type="NCBI Taxonomy" id="1903261"/>
    <lineage>
        <taxon>Bacteria</taxon>
        <taxon>Pseudomonadati</taxon>
        <taxon>Thermodesulfobacteriota</taxon>
        <taxon>Desulfovibrionia</taxon>
        <taxon>Desulfovibrionales</taxon>
        <taxon>Desulfovibrionaceae</taxon>
        <taxon>Mailhella</taxon>
    </lineage>
</organism>
<evidence type="ECO:0000313" key="2">
    <source>
        <dbReference type="Proteomes" id="UP000698963"/>
    </source>
</evidence>
<reference evidence="1" key="1">
    <citation type="journal article" date="2021" name="PeerJ">
        <title>Extensive microbial diversity within the chicken gut microbiome revealed by metagenomics and culture.</title>
        <authorList>
            <person name="Gilroy R."/>
            <person name="Ravi A."/>
            <person name="Getino M."/>
            <person name="Pursley I."/>
            <person name="Horton D.L."/>
            <person name="Alikhan N.F."/>
            <person name="Baker D."/>
            <person name="Gharbi K."/>
            <person name="Hall N."/>
            <person name="Watson M."/>
            <person name="Adriaenssens E.M."/>
            <person name="Foster-Nyarko E."/>
            <person name="Jarju S."/>
            <person name="Secka A."/>
            <person name="Antonio M."/>
            <person name="Oren A."/>
            <person name="Chaudhuri R.R."/>
            <person name="La Ragione R."/>
            <person name="Hildebrand F."/>
            <person name="Pallen M.J."/>
        </authorList>
    </citation>
    <scope>NUCLEOTIDE SEQUENCE</scope>
    <source>
        <strain evidence="1">ChiGjej2B2-19336</strain>
    </source>
</reference>